<gene>
    <name evidence="1" type="ORF">BCR42DRAFT_426200</name>
</gene>
<dbReference type="EMBL" id="MCGE01000035">
    <property type="protein sequence ID" value="ORZ07395.1"/>
    <property type="molecule type" value="Genomic_DNA"/>
</dbReference>
<dbReference type="OrthoDB" id="2302247at2759"/>
<name>A0A1X2I1R2_9FUNG</name>
<sequence>MNQVPDWNINNMTSIKLKLFEIMDTKDKLNLLFLAGFERPPSRSYRPSRSSRFELMTGVLPTFATSSISKSACNFLAAEYPLNFDSGNKSTITLHHHAGDSHLYYFLQLVAKKYCVIDLPSVSDDCYDYSFVSMMPMMAKACGDLELKFASSEIKIVCLTYFDESTLESDAERDASNKCKLYLFGSFGKNKW</sequence>
<keyword evidence="2" id="KW-1185">Reference proteome</keyword>
<evidence type="ECO:0000313" key="2">
    <source>
        <dbReference type="Proteomes" id="UP000193560"/>
    </source>
</evidence>
<proteinExistence type="predicted"/>
<protein>
    <submittedName>
        <fullName evidence="1">Uncharacterized protein</fullName>
    </submittedName>
</protein>
<dbReference type="STRING" id="90262.A0A1X2I1R2"/>
<comment type="caution">
    <text evidence="1">The sequence shown here is derived from an EMBL/GenBank/DDBJ whole genome shotgun (WGS) entry which is preliminary data.</text>
</comment>
<feature type="non-terminal residue" evidence="1">
    <location>
        <position position="192"/>
    </location>
</feature>
<dbReference type="AlphaFoldDB" id="A0A1X2I1R2"/>
<organism evidence="1 2">
    <name type="scientific">Absidia repens</name>
    <dbReference type="NCBI Taxonomy" id="90262"/>
    <lineage>
        <taxon>Eukaryota</taxon>
        <taxon>Fungi</taxon>
        <taxon>Fungi incertae sedis</taxon>
        <taxon>Mucoromycota</taxon>
        <taxon>Mucoromycotina</taxon>
        <taxon>Mucoromycetes</taxon>
        <taxon>Mucorales</taxon>
        <taxon>Cunninghamellaceae</taxon>
        <taxon>Absidia</taxon>
    </lineage>
</organism>
<accession>A0A1X2I1R2</accession>
<evidence type="ECO:0000313" key="1">
    <source>
        <dbReference type="EMBL" id="ORZ07395.1"/>
    </source>
</evidence>
<dbReference type="Proteomes" id="UP000193560">
    <property type="component" value="Unassembled WGS sequence"/>
</dbReference>
<reference evidence="1 2" key="1">
    <citation type="submission" date="2016-07" db="EMBL/GenBank/DDBJ databases">
        <title>Pervasive Adenine N6-methylation of Active Genes in Fungi.</title>
        <authorList>
            <consortium name="DOE Joint Genome Institute"/>
            <person name="Mondo S.J."/>
            <person name="Dannebaum R.O."/>
            <person name="Kuo R.C."/>
            <person name="Labutti K."/>
            <person name="Haridas S."/>
            <person name="Kuo A."/>
            <person name="Salamov A."/>
            <person name="Ahrendt S.R."/>
            <person name="Lipzen A."/>
            <person name="Sullivan W."/>
            <person name="Andreopoulos W.B."/>
            <person name="Clum A."/>
            <person name="Lindquist E."/>
            <person name="Daum C."/>
            <person name="Ramamoorthy G.K."/>
            <person name="Gryganskyi A."/>
            <person name="Culley D."/>
            <person name="Magnuson J.K."/>
            <person name="James T.Y."/>
            <person name="O'Malley M.A."/>
            <person name="Stajich J.E."/>
            <person name="Spatafora J.W."/>
            <person name="Visel A."/>
            <person name="Grigoriev I.V."/>
        </authorList>
    </citation>
    <scope>NUCLEOTIDE SEQUENCE [LARGE SCALE GENOMIC DNA]</scope>
    <source>
        <strain evidence="1 2">NRRL 1336</strain>
    </source>
</reference>